<gene>
    <name evidence="6" type="primary">egtB</name>
    <name evidence="6" type="ORF">Q9312_17000</name>
</gene>
<dbReference type="InterPro" id="IPR005532">
    <property type="entry name" value="SUMF_dom"/>
</dbReference>
<dbReference type="Gene3D" id="3.90.1580.10">
    <property type="entry name" value="paralog of FGE (formylglycine-generating enzyme)"/>
    <property type="match status" value="1"/>
</dbReference>
<accession>A0AA51RSM6</accession>
<dbReference type="EMBL" id="CP133548">
    <property type="protein sequence ID" value="WMS86916.1"/>
    <property type="molecule type" value="Genomic_DNA"/>
</dbReference>
<dbReference type="InterPro" id="IPR042095">
    <property type="entry name" value="SUMF_sf"/>
</dbReference>
<proteinExistence type="predicted"/>
<dbReference type="Pfam" id="PF12867">
    <property type="entry name" value="DinB_2"/>
    <property type="match status" value="1"/>
</dbReference>
<evidence type="ECO:0000313" key="7">
    <source>
        <dbReference type="Proteomes" id="UP001239782"/>
    </source>
</evidence>
<evidence type="ECO:0000259" key="5">
    <source>
        <dbReference type="Pfam" id="PF12867"/>
    </source>
</evidence>
<feature type="domain" description="Sulfatase-modifying factor enzyme-like" evidence="4">
    <location>
        <begin position="198"/>
        <end position="439"/>
    </location>
</feature>
<dbReference type="RefSeq" id="WP_309202052.1">
    <property type="nucleotide sequence ID" value="NZ_CP133548.1"/>
</dbReference>
<dbReference type="InterPro" id="IPR024775">
    <property type="entry name" value="DinB-like"/>
</dbReference>
<dbReference type="SUPFAM" id="SSF56436">
    <property type="entry name" value="C-type lectin-like"/>
    <property type="match status" value="1"/>
</dbReference>
<dbReference type="Pfam" id="PF03781">
    <property type="entry name" value="FGE-sulfatase"/>
    <property type="match status" value="1"/>
</dbReference>
<dbReference type="PANTHER" id="PTHR23150">
    <property type="entry name" value="SULFATASE MODIFYING FACTOR 1, 2"/>
    <property type="match status" value="1"/>
</dbReference>
<comment type="pathway">
    <text evidence="3">Amino-acid biosynthesis; ergothioneine biosynthesis.</text>
</comment>
<dbReference type="InterPro" id="IPR017806">
    <property type="entry name" value="EgtB"/>
</dbReference>
<dbReference type="KEGG" id="plei:Q9312_17000"/>
<evidence type="ECO:0000256" key="2">
    <source>
        <dbReference type="ARBA" id="ARBA00023004"/>
    </source>
</evidence>
<sequence length="441" mass="51553">MNDLSNAKFDNLLASLFTESREFSLALCKPLEIEDYGLQAMAETSPVKWHLAHTSWFYETFVLKPFAHHYQEFHPLYHHLFNSYYNGVGQPFKRPNRGLLSRPTVQKVLEYRLYIDQAIQALLEQLASHFTKHQQEQIKQRIQLGIQHEKQHQELMLTDLKYNFFQNPLLPEYQHKANELIHADISPATLTNFDDYTWLRLKEGLVAIGHNDDSFCFDNETPNHLSCIPAAEIANELVSNAHYQAFIEDGGYQNADLWLSDGWDWVNTHHQKHPLYWIKENADYYEFTLYGKQKLNLSAPVCHVNFYEADAFARWSGCRLPTEFEWEAYAKSMTGQHAREADLNTEQNNHKQPIYHPNSCRQNSLFQQVWQWTQSSYAPYPGFQPAQGAIGEYNGKFMCNQIVLRGGSCFTPVAQSRTTYRNFFYPESCWQMTGIRLAKQH</sequence>
<keyword evidence="1" id="KW-0560">Oxidoreductase</keyword>
<dbReference type="Proteomes" id="UP001239782">
    <property type="component" value="Chromosome"/>
</dbReference>
<name>A0AA51RSM6_9GAMM</name>
<evidence type="ECO:0000313" key="6">
    <source>
        <dbReference type="EMBL" id="WMS86916.1"/>
    </source>
</evidence>
<protein>
    <submittedName>
        <fullName evidence="6">Ergothioneine biosynthesis protein EgtB</fullName>
    </submittedName>
</protein>
<dbReference type="NCBIfam" id="TIGR03440">
    <property type="entry name" value="egtB_TIGR03440"/>
    <property type="match status" value="1"/>
</dbReference>
<dbReference type="InterPro" id="IPR016187">
    <property type="entry name" value="CTDL_fold"/>
</dbReference>
<evidence type="ECO:0000256" key="1">
    <source>
        <dbReference type="ARBA" id="ARBA00023002"/>
    </source>
</evidence>
<dbReference type="InterPro" id="IPR051043">
    <property type="entry name" value="Sulfatase_Mod_Factor_Kinase"/>
</dbReference>
<keyword evidence="2" id="KW-0408">Iron</keyword>
<keyword evidence="7" id="KW-1185">Reference proteome</keyword>
<reference evidence="6 7" key="1">
    <citation type="submission" date="2023-08" db="EMBL/GenBank/DDBJ databases">
        <title>Pleionea litopenaei sp. nov., isolated from stomach of juvenile Litopenaeus vannamei.</title>
        <authorList>
            <person name="Rho A.M."/>
            <person name="Hwang C.Y."/>
        </authorList>
    </citation>
    <scope>NUCLEOTIDE SEQUENCE [LARGE SCALE GENOMIC DNA]</scope>
    <source>
        <strain evidence="6 7">HL-JVS1</strain>
    </source>
</reference>
<evidence type="ECO:0000259" key="4">
    <source>
        <dbReference type="Pfam" id="PF03781"/>
    </source>
</evidence>
<dbReference type="AlphaFoldDB" id="A0AA51RSM6"/>
<dbReference type="GO" id="GO:0052699">
    <property type="term" value="P:ergothioneine biosynthetic process"/>
    <property type="evidence" value="ECO:0007669"/>
    <property type="project" value="InterPro"/>
</dbReference>
<dbReference type="PANTHER" id="PTHR23150:SF36">
    <property type="entry name" value="HERCYNINE OXYGENASE"/>
    <property type="match status" value="1"/>
</dbReference>
<evidence type="ECO:0000256" key="3">
    <source>
        <dbReference type="ARBA" id="ARBA00037882"/>
    </source>
</evidence>
<organism evidence="6 7">
    <name type="scientific">Pleionea litopenaei</name>
    <dbReference type="NCBI Taxonomy" id="3070815"/>
    <lineage>
        <taxon>Bacteria</taxon>
        <taxon>Pseudomonadati</taxon>
        <taxon>Pseudomonadota</taxon>
        <taxon>Gammaproteobacteria</taxon>
        <taxon>Oceanospirillales</taxon>
        <taxon>Pleioneaceae</taxon>
        <taxon>Pleionea</taxon>
    </lineage>
</organism>
<feature type="domain" description="DinB-like" evidence="5">
    <location>
        <begin position="17"/>
        <end position="156"/>
    </location>
</feature>